<dbReference type="InterPro" id="IPR001675">
    <property type="entry name" value="Glyco_trans_29"/>
</dbReference>
<keyword evidence="5 15" id="KW-0812">Transmembrane</keyword>
<comment type="similarity">
    <text evidence="2">Belongs to the glycosyltransferase 29 family.</text>
</comment>
<feature type="transmembrane region" description="Helical" evidence="15">
    <location>
        <begin position="12"/>
        <end position="32"/>
    </location>
</feature>
<dbReference type="Gene3D" id="3.90.1480.20">
    <property type="entry name" value="Glycosyl transferase family 29"/>
    <property type="match status" value="1"/>
</dbReference>
<dbReference type="GO" id="GO:0032580">
    <property type="term" value="C:Golgi cisterna membrane"/>
    <property type="evidence" value="ECO:0007669"/>
    <property type="project" value="UniProtKB-SubCell"/>
</dbReference>
<evidence type="ECO:0000256" key="9">
    <source>
        <dbReference type="ARBA" id="ARBA00023136"/>
    </source>
</evidence>
<keyword evidence="6" id="KW-0735">Signal-anchor</keyword>
<evidence type="ECO:0000256" key="3">
    <source>
        <dbReference type="ARBA" id="ARBA00022676"/>
    </source>
</evidence>
<feature type="region of interest" description="Disordered" evidence="14">
    <location>
        <begin position="54"/>
        <end position="90"/>
    </location>
</feature>
<evidence type="ECO:0000256" key="4">
    <source>
        <dbReference type="ARBA" id="ARBA00022679"/>
    </source>
</evidence>
<evidence type="ECO:0000256" key="11">
    <source>
        <dbReference type="ARBA" id="ARBA00023180"/>
    </source>
</evidence>
<evidence type="ECO:0000256" key="5">
    <source>
        <dbReference type="ARBA" id="ARBA00022692"/>
    </source>
</evidence>
<reference evidence="16" key="1">
    <citation type="submission" date="2021-01" db="EMBL/GenBank/DDBJ databases">
        <authorList>
            <person name="Corre E."/>
            <person name="Pelletier E."/>
            <person name="Niang G."/>
            <person name="Scheremetjew M."/>
            <person name="Finn R."/>
            <person name="Kale V."/>
            <person name="Holt S."/>
            <person name="Cochrane G."/>
            <person name="Meng A."/>
            <person name="Brown T."/>
            <person name="Cohen L."/>
        </authorList>
    </citation>
    <scope>NUCLEOTIDE SEQUENCE</scope>
    <source>
        <strain evidence="16">SL-175</strain>
    </source>
</reference>
<keyword evidence="11" id="KW-0325">Glycoprotein</keyword>
<comment type="catalytic activity">
    <reaction evidence="12">
        <text>a beta-D-galactoside + CMP-N-acetyl-beta-neuraminate = an N-acetyl-alpha-neuraminyl-(2-&gt;6)-beta-D-galactosyl derivative + CMP + H(+)</text>
        <dbReference type="Rhea" id="RHEA:52104"/>
        <dbReference type="ChEBI" id="CHEBI:15378"/>
        <dbReference type="ChEBI" id="CHEBI:28034"/>
        <dbReference type="ChEBI" id="CHEBI:57812"/>
        <dbReference type="ChEBI" id="CHEBI:60377"/>
        <dbReference type="ChEBI" id="CHEBI:136398"/>
        <dbReference type="EC" id="2.4.3.1"/>
    </reaction>
</comment>
<evidence type="ECO:0000256" key="10">
    <source>
        <dbReference type="ARBA" id="ARBA00023157"/>
    </source>
</evidence>
<gene>
    <name evidence="16" type="ORF">MANT1106_LOCUS1093</name>
</gene>
<dbReference type="InterPro" id="IPR038578">
    <property type="entry name" value="GT29-like_sf"/>
</dbReference>
<dbReference type="EMBL" id="HBFC01002115">
    <property type="protein sequence ID" value="CAD8698412.1"/>
    <property type="molecule type" value="Transcribed_RNA"/>
</dbReference>
<proteinExistence type="inferred from homology"/>
<keyword evidence="3" id="KW-0328">Glycosyltransferase</keyword>
<evidence type="ECO:0000256" key="15">
    <source>
        <dbReference type="SAM" id="Phobius"/>
    </source>
</evidence>
<dbReference type="GO" id="GO:0003835">
    <property type="term" value="F:beta-galactoside alpha-2,6-sialyltransferase activity"/>
    <property type="evidence" value="ECO:0007669"/>
    <property type="project" value="UniProtKB-EC"/>
</dbReference>
<evidence type="ECO:0000313" key="16">
    <source>
        <dbReference type="EMBL" id="CAD8698412.1"/>
    </source>
</evidence>
<evidence type="ECO:0000256" key="8">
    <source>
        <dbReference type="ARBA" id="ARBA00023034"/>
    </source>
</evidence>
<accession>A0A7S0S6Z1</accession>
<evidence type="ECO:0000256" key="12">
    <source>
        <dbReference type="ARBA" id="ARBA00034249"/>
    </source>
</evidence>
<dbReference type="Pfam" id="PF00777">
    <property type="entry name" value="Glyco_transf_29"/>
    <property type="match status" value="1"/>
</dbReference>
<dbReference type="PANTHER" id="PTHR46059">
    <property type="entry name" value="BETA-GALACTOSIDE ALPHA-2,6-SIALYLTRANSFERASE"/>
    <property type="match status" value="1"/>
</dbReference>
<keyword evidence="10" id="KW-1015">Disulfide bond</keyword>
<dbReference type="EC" id="2.4.3.1" evidence="13"/>
<name>A0A7S0S6Z1_9CHLO</name>
<evidence type="ECO:0000256" key="2">
    <source>
        <dbReference type="ARBA" id="ARBA00006003"/>
    </source>
</evidence>
<sequence>MPEAREGGKKRSHTVVFVTLLGFVGILAPTVYHQQHMHHPVVPRRRQERVVLPQSHHSNGDGDEGQDKGGTGVQEGIGDWHTVRGGGKQEGEGQCDLTHGFAAANGACESCLALWHGARCNLGDVFTMPKGNDPKRARHLPAQFTGDVLMNGRQLAAGGADIKVHLPGKTPPWRTIAKARDAADLVPARDLVGKKYASCAIVGNSGMLVYGRNGAEIDAHEMVMRFNGAPTKDLEDRVGSKTTFRLVNSKWTEFREFKDEIVLWNMRGAGAFEDFQLRRKTHGKSEQFHILSADFVNYVGEMAFQLSNSFGTSDVSDPDEASLAASAEGFNSGDYTPTSGWTGLVLAASVCGKITLYGMQVSEEQGVPYHYHNRCPQPYSARDTAEWLMFRRFVHAGLATFKEPCIEECHDGKDRCDECREQHPETYGAAAIAEGQQVWDRGAMPPYCLARQMMLDQERKHTAGGGEAYTKEQRDKALAEINAKMAPPANLKKLTRRAGGGGRGGHTAV</sequence>
<dbReference type="PANTHER" id="PTHR46059:SF1">
    <property type="entry name" value="BETA-GALACTOSIDE ALPHA-2,6-SIALYLTRANSFERASE"/>
    <property type="match status" value="1"/>
</dbReference>
<protein>
    <recommendedName>
        <fullName evidence="13">beta-galactoside alpha-(2,6)-sialyltransferase</fullName>
        <ecNumber evidence="13">2.4.3.1</ecNumber>
    </recommendedName>
</protein>
<evidence type="ECO:0000256" key="1">
    <source>
        <dbReference type="ARBA" id="ARBA00004447"/>
    </source>
</evidence>
<keyword evidence="7 15" id="KW-1133">Transmembrane helix</keyword>
<evidence type="ECO:0000256" key="14">
    <source>
        <dbReference type="SAM" id="MobiDB-lite"/>
    </source>
</evidence>
<dbReference type="CDD" id="cd19952">
    <property type="entry name" value="GT29"/>
    <property type="match status" value="1"/>
</dbReference>
<evidence type="ECO:0000256" key="6">
    <source>
        <dbReference type="ARBA" id="ARBA00022968"/>
    </source>
</evidence>
<dbReference type="AlphaFoldDB" id="A0A7S0S6Z1"/>
<keyword evidence="8" id="KW-0333">Golgi apparatus</keyword>
<comment type="subcellular location">
    <subcellularLocation>
        <location evidence="1">Golgi apparatus</location>
        <location evidence="1">Golgi stack membrane</location>
        <topology evidence="1">Single-pass type II membrane protein</topology>
    </subcellularLocation>
</comment>
<keyword evidence="4" id="KW-0808">Transferase</keyword>
<keyword evidence="9 15" id="KW-0472">Membrane</keyword>
<evidence type="ECO:0000256" key="13">
    <source>
        <dbReference type="ARBA" id="ARBA00034329"/>
    </source>
</evidence>
<organism evidence="16">
    <name type="scientific">Mantoniella antarctica</name>
    <dbReference type="NCBI Taxonomy" id="81844"/>
    <lineage>
        <taxon>Eukaryota</taxon>
        <taxon>Viridiplantae</taxon>
        <taxon>Chlorophyta</taxon>
        <taxon>Mamiellophyceae</taxon>
        <taxon>Mamiellales</taxon>
        <taxon>Mamiellaceae</taxon>
        <taxon>Mantoniella</taxon>
    </lineage>
</organism>
<evidence type="ECO:0000256" key="7">
    <source>
        <dbReference type="ARBA" id="ARBA00022989"/>
    </source>
</evidence>